<dbReference type="InterPro" id="IPR009722">
    <property type="entry name" value="YjiK/CarP"/>
</dbReference>
<evidence type="ECO:0008006" key="7">
    <source>
        <dbReference type="Google" id="ProtNLM"/>
    </source>
</evidence>
<protein>
    <recommendedName>
        <fullName evidence="7">SMP-30/Gluconolactonase/LRE-like region domain-containing protein</fullName>
    </recommendedName>
</protein>
<evidence type="ECO:0000313" key="6">
    <source>
        <dbReference type="Proteomes" id="UP000075606"/>
    </source>
</evidence>
<dbReference type="Pfam" id="PF06977">
    <property type="entry name" value="SdiA-regulated"/>
    <property type="match status" value="1"/>
</dbReference>
<evidence type="ECO:0000313" key="5">
    <source>
        <dbReference type="EMBL" id="KYG77587.1"/>
    </source>
</evidence>
<dbReference type="Proteomes" id="UP000075606">
    <property type="component" value="Unassembled WGS sequence"/>
</dbReference>
<keyword evidence="4" id="KW-0732">Signal</keyword>
<feature type="signal peptide" evidence="4">
    <location>
        <begin position="1"/>
        <end position="24"/>
    </location>
</feature>
<evidence type="ECO:0000256" key="1">
    <source>
        <dbReference type="ARBA" id="ARBA00004236"/>
    </source>
</evidence>
<dbReference type="STRING" id="333140.AWW68_02100"/>
<gene>
    <name evidence="5" type="ORF">AWW68_02100</name>
</gene>
<comment type="caution">
    <text evidence="5">The sequence shown here is derived from an EMBL/GenBank/DDBJ whole genome shotgun (WGS) entry which is preliminary data.</text>
</comment>
<dbReference type="SUPFAM" id="SSF63825">
    <property type="entry name" value="YWTD domain"/>
    <property type="match status" value="1"/>
</dbReference>
<feature type="chain" id="PRO_5007574607" description="SMP-30/Gluconolactonase/LRE-like region domain-containing protein" evidence="4">
    <location>
        <begin position="25"/>
        <end position="277"/>
    </location>
</feature>
<evidence type="ECO:0000256" key="3">
    <source>
        <dbReference type="ARBA" id="ARBA00023136"/>
    </source>
</evidence>
<dbReference type="EMBL" id="LRPC01000001">
    <property type="protein sequence ID" value="KYG77587.1"/>
    <property type="molecule type" value="Genomic_DNA"/>
</dbReference>
<proteinExistence type="predicted"/>
<keyword evidence="6" id="KW-1185">Reference proteome</keyword>
<evidence type="ECO:0000256" key="2">
    <source>
        <dbReference type="ARBA" id="ARBA00022475"/>
    </source>
</evidence>
<sequence length="277" mass="31602">MKMIHSAKIFILFILTSLSLHIQAQDRPPYDLESPKIIYTLPDYLEEVSGLTYFNTNQLAMHNDEKGRMYVFDLKKRAVVQRVRFDGDGDYEGIERVGEYIYIVKSNGNLYRFNVNIEGVVEKIETPFDSKNNVEGLGYNPKTNHLLIALKDDGDTPDVKVAGKAIYGYNLNEKTFDKLPHFSVSHKDMERVLGKDYKFHPSAVAVHPLTEEVYVLSAHKRALMVFGKDGKPKNLTDLKRSLFPQPEGIAFSPEGDLYISNEMEGEGGTLLWFKMKQ</sequence>
<evidence type="ECO:0000256" key="4">
    <source>
        <dbReference type="SAM" id="SignalP"/>
    </source>
</evidence>
<dbReference type="AlphaFoldDB" id="A0A150XFU3"/>
<name>A0A150XFU3_9BACT</name>
<keyword evidence="3" id="KW-0472">Membrane</keyword>
<accession>A0A150XFU3</accession>
<comment type="subcellular location">
    <subcellularLocation>
        <location evidence="1">Cell membrane</location>
    </subcellularLocation>
</comment>
<keyword evidence="2" id="KW-1003">Cell membrane</keyword>
<reference evidence="5 6" key="1">
    <citation type="submission" date="2016-01" db="EMBL/GenBank/DDBJ databases">
        <title>Genome sequencing of Roseivirga spongicola UST030701-084.</title>
        <authorList>
            <person name="Selvaratnam C."/>
            <person name="Thevarajoo S."/>
            <person name="Goh K.M."/>
            <person name="Ee R."/>
            <person name="Chan K.-G."/>
            <person name="Chong C.S."/>
        </authorList>
    </citation>
    <scope>NUCLEOTIDE SEQUENCE [LARGE SCALE GENOMIC DNA]</scope>
    <source>
        <strain evidence="5 6">UST030701-084</strain>
    </source>
</reference>
<organism evidence="5 6">
    <name type="scientific">Roseivirga spongicola</name>
    <dbReference type="NCBI Taxonomy" id="333140"/>
    <lineage>
        <taxon>Bacteria</taxon>
        <taxon>Pseudomonadati</taxon>
        <taxon>Bacteroidota</taxon>
        <taxon>Cytophagia</taxon>
        <taxon>Cytophagales</taxon>
        <taxon>Roseivirgaceae</taxon>
        <taxon>Roseivirga</taxon>
    </lineage>
</organism>
<dbReference type="GO" id="GO:0005886">
    <property type="term" value="C:plasma membrane"/>
    <property type="evidence" value="ECO:0007669"/>
    <property type="project" value="UniProtKB-SubCell"/>
</dbReference>